<evidence type="ECO:0000313" key="6">
    <source>
        <dbReference type="EMBL" id="MBO8194581.1"/>
    </source>
</evidence>
<proteinExistence type="predicted"/>
<comment type="subcellular location">
    <subcellularLocation>
        <location evidence="1">Membrane</location>
        <topology evidence="1">Multi-pass membrane protein</topology>
    </subcellularLocation>
</comment>
<accession>A0ABS3XH02</accession>
<evidence type="ECO:0000256" key="2">
    <source>
        <dbReference type="ARBA" id="ARBA00022692"/>
    </source>
</evidence>
<dbReference type="Gene3D" id="1.10.357.140">
    <property type="entry name" value="UbiA prenyltransferase"/>
    <property type="match status" value="1"/>
</dbReference>
<dbReference type="InterPro" id="IPR000537">
    <property type="entry name" value="UbiA_prenyltransferase"/>
</dbReference>
<evidence type="ECO:0000313" key="7">
    <source>
        <dbReference type="Proteomes" id="UP001519064"/>
    </source>
</evidence>
<dbReference type="Pfam" id="PF01040">
    <property type="entry name" value="UbiA"/>
    <property type="match status" value="1"/>
</dbReference>
<keyword evidence="4" id="KW-0472">Membrane</keyword>
<dbReference type="InterPro" id="IPR050475">
    <property type="entry name" value="Prenyltransferase_related"/>
</dbReference>
<gene>
    <name evidence="6" type="ORF">ITI46_23400</name>
</gene>
<dbReference type="PANTHER" id="PTHR42723:SF1">
    <property type="entry name" value="CHLOROPHYLL SYNTHASE, CHLOROPLASTIC"/>
    <property type="match status" value="1"/>
</dbReference>
<comment type="caution">
    <text evidence="6">The sequence shown here is derived from an EMBL/GenBank/DDBJ whole genome shotgun (WGS) entry which is preliminary data.</text>
</comment>
<sequence length="418" mass="39815">MTGGPLTAWAQLLRVSALSTVPGDALVGAAATGRAPGRGTALAAGASLCLYEAGMALNDWADREEDARERPERPLPSGRISPAAALAAAAGLTAAGLVCAARAGRLPLAVATALAGTVWAYDLRLKHTPAGPAAMAAARSLDVLLGAAATTASGAPLRTASPTPATSATPAASAPGSAGAGGRSPAWGSAPADGCASVGGSAGAGGGSSAWGSARAGGRAPAWDAFSARGSAPARGFGVVGGSAPARGFGVVGGSAPTRGSAPFGGAAPALGAAAVMGAHTLAVTAVSRREAEGGAPAVPLAALGVVGAIAGLVARQRTPLVVAASAAYAQTAGRPLAHAALNPSPPLLQRGVGGGIRAMLPLQAALAARISRTAGEGAAGGDADRTTSNRAAGSVSALALLGLLPVARRLSRRFSPT</sequence>
<dbReference type="EMBL" id="JADKMA010000135">
    <property type="protein sequence ID" value="MBO8194581.1"/>
    <property type="molecule type" value="Genomic_DNA"/>
</dbReference>
<evidence type="ECO:0000256" key="3">
    <source>
        <dbReference type="ARBA" id="ARBA00022989"/>
    </source>
</evidence>
<keyword evidence="3" id="KW-1133">Transmembrane helix</keyword>
<feature type="region of interest" description="Disordered" evidence="5">
    <location>
        <begin position="154"/>
        <end position="193"/>
    </location>
</feature>
<dbReference type="Proteomes" id="UP001519064">
    <property type="component" value="Unassembled WGS sequence"/>
</dbReference>
<evidence type="ECO:0000256" key="4">
    <source>
        <dbReference type="ARBA" id="ARBA00023136"/>
    </source>
</evidence>
<organism evidence="6 7">
    <name type="scientific">Streptomyces oryzae</name>
    <dbReference type="NCBI Taxonomy" id="1434886"/>
    <lineage>
        <taxon>Bacteria</taxon>
        <taxon>Bacillati</taxon>
        <taxon>Actinomycetota</taxon>
        <taxon>Actinomycetes</taxon>
        <taxon>Kitasatosporales</taxon>
        <taxon>Streptomycetaceae</taxon>
        <taxon>Streptomyces</taxon>
    </lineage>
</organism>
<evidence type="ECO:0000256" key="5">
    <source>
        <dbReference type="SAM" id="MobiDB-lite"/>
    </source>
</evidence>
<name>A0ABS3XH02_9ACTN</name>
<reference evidence="6 7" key="1">
    <citation type="submission" date="2020-11" db="EMBL/GenBank/DDBJ databases">
        <title>Streptomyces spirodelae sp. nov., isolated from duckweed.</title>
        <authorList>
            <person name="Saimee Y."/>
            <person name="Duangmal K."/>
        </authorList>
    </citation>
    <scope>NUCLEOTIDE SEQUENCE [LARGE SCALE GENOMIC DNA]</scope>
    <source>
        <strain evidence="6 7">S16-07</strain>
    </source>
</reference>
<keyword evidence="2" id="KW-0812">Transmembrane</keyword>
<dbReference type="InterPro" id="IPR044878">
    <property type="entry name" value="UbiA_sf"/>
</dbReference>
<protein>
    <submittedName>
        <fullName evidence="6">UbiA family prenyltransferase</fullName>
    </submittedName>
</protein>
<dbReference type="PANTHER" id="PTHR42723">
    <property type="entry name" value="CHLOROPHYLL SYNTHASE"/>
    <property type="match status" value="1"/>
</dbReference>
<evidence type="ECO:0000256" key="1">
    <source>
        <dbReference type="ARBA" id="ARBA00004141"/>
    </source>
</evidence>
<dbReference type="RefSeq" id="WP_209241682.1">
    <property type="nucleotide sequence ID" value="NZ_JADKMA010000135.1"/>
</dbReference>
<keyword evidence="7" id="KW-1185">Reference proteome</keyword>